<dbReference type="EMBL" id="QKYN01000111">
    <property type="protein sequence ID" value="RAG82600.1"/>
    <property type="molecule type" value="Genomic_DNA"/>
</dbReference>
<sequence>MIPKPLHHANELLAFVLELVALGCLAWWGFHVGHSTAVHVLLGVGAPVLMAVAWGMFAAPRARHPLPIPALIVFKLVVFGLAGAAVYATGAHTFGIVFWAVALVNTLLATADRESLARLTH</sequence>
<dbReference type="Proteomes" id="UP000248889">
    <property type="component" value="Unassembled WGS sequence"/>
</dbReference>
<proteinExistence type="predicted"/>
<evidence type="ECO:0000313" key="3">
    <source>
        <dbReference type="Proteomes" id="UP000248889"/>
    </source>
</evidence>
<dbReference type="OrthoDB" id="3855364at2"/>
<reference evidence="2 3" key="1">
    <citation type="submission" date="2018-06" db="EMBL/GenBank/DDBJ databases">
        <title>Streptacidiphilus pinicola sp. nov., isolated from pine grove soil.</title>
        <authorList>
            <person name="Roh S.G."/>
            <person name="Park S."/>
            <person name="Kim M.-K."/>
            <person name="Yun B.-R."/>
            <person name="Park J."/>
            <person name="Kim M.J."/>
            <person name="Kim Y.S."/>
            <person name="Kim S.B."/>
        </authorList>
    </citation>
    <scope>NUCLEOTIDE SEQUENCE [LARGE SCALE GENOMIC DNA]</scope>
    <source>
        <strain evidence="2 3">MMS16-CNU450</strain>
    </source>
</reference>
<protein>
    <recommendedName>
        <fullName evidence="4">DUF2568 domain-containing protein</fullName>
    </recommendedName>
</protein>
<dbReference type="AlphaFoldDB" id="A0A2X0K5Q3"/>
<evidence type="ECO:0008006" key="4">
    <source>
        <dbReference type="Google" id="ProtNLM"/>
    </source>
</evidence>
<accession>A0A2X0K5Q3</accession>
<keyword evidence="1" id="KW-1133">Transmembrane helix</keyword>
<keyword evidence="1" id="KW-0812">Transmembrane</keyword>
<feature type="transmembrane region" description="Helical" evidence="1">
    <location>
        <begin position="94"/>
        <end position="111"/>
    </location>
</feature>
<feature type="transmembrane region" description="Helical" evidence="1">
    <location>
        <begin position="12"/>
        <end position="30"/>
    </location>
</feature>
<name>A0A2X0K5Q3_9ACTN</name>
<gene>
    <name evidence="2" type="ORF">DN069_26935</name>
</gene>
<dbReference type="RefSeq" id="WP_111505178.1">
    <property type="nucleotide sequence ID" value="NZ_QKYN01000111.1"/>
</dbReference>
<keyword evidence="1" id="KW-0472">Membrane</keyword>
<evidence type="ECO:0000313" key="2">
    <source>
        <dbReference type="EMBL" id="RAG82600.1"/>
    </source>
</evidence>
<evidence type="ECO:0000256" key="1">
    <source>
        <dbReference type="SAM" id="Phobius"/>
    </source>
</evidence>
<dbReference type="Pfam" id="PF10823">
    <property type="entry name" value="DUF2568"/>
    <property type="match status" value="1"/>
</dbReference>
<feature type="transmembrane region" description="Helical" evidence="1">
    <location>
        <begin position="36"/>
        <end position="59"/>
    </location>
</feature>
<dbReference type="InterPro" id="IPR021214">
    <property type="entry name" value="DUF2568"/>
</dbReference>
<organism evidence="2 3">
    <name type="scientific">Streptacidiphilus pinicola</name>
    <dbReference type="NCBI Taxonomy" id="2219663"/>
    <lineage>
        <taxon>Bacteria</taxon>
        <taxon>Bacillati</taxon>
        <taxon>Actinomycetota</taxon>
        <taxon>Actinomycetes</taxon>
        <taxon>Kitasatosporales</taxon>
        <taxon>Streptomycetaceae</taxon>
        <taxon>Streptacidiphilus</taxon>
    </lineage>
</organism>
<keyword evidence="3" id="KW-1185">Reference proteome</keyword>
<comment type="caution">
    <text evidence="2">The sequence shown here is derived from an EMBL/GenBank/DDBJ whole genome shotgun (WGS) entry which is preliminary data.</text>
</comment>
<feature type="transmembrane region" description="Helical" evidence="1">
    <location>
        <begin position="66"/>
        <end position="88"/>
    </location>
</feature>